<dbReference type="InterPro" id="IPR011054">
    <property type="entry name" value="Rudment_hybrid_motif"/>
</dbReference>
<evidence type="ECO:0000256" key="8">
    <source>
        <dbReference type="ARBA" id="ARBA00022840"/>
    </source>
</evidence>
<dbReference type="InterPro" id="IPR011761">
    <property type="entry name" value="ATP-grasp"/>
</dbReference>
<evidence type="ECO:0000256" key="4">
    <source>
        <dbReference type="ARBA" id="ARBA00011750"/>
    </source>
</evidence>
<proteinExistence type="predicted"/>
<protein>
    <recommendedName>
        <fullName evidence="5">Biotin carboxylase</fullName>
    </recommendedName>
    <alternativeName>
        <fullName evidence="10">Acetyl-coenzyme A carboxylase biotin carboxylase subunit A</fullName>
    </alternativeName>
</protein>
<dbReference type="Pfam" id="PF00289">
    <property type="entry name" value="Biotin_carb_N"/>
    <property type="match status" value="1"/>
</dbReference>
<evidence type="ECO:0000256" key="9">
    <source>
        <dbReference type="ARBA" id="ARBA00023267"/>
    </source>
</evidence>
<dbReference type="Gene3D" id="3.30.470.20">
    <property type="entry name" value="ATP-grasp fold, B domain"/>
    <property type="match status" value="1"/>
</dbReference>
<evidence type="ECO:0000256" key="10">
    <source>
        <dbReference type="ARBA" id="ARBA00033786"/>
    </source>
</evidence>
<keyword evidence="6 16" id="KW-0436">Ligase</keyword>
<evidence type="ECO:0000259" key="15">
    <source>
        <dbReference type="PROSITE" id="PS50979"/>
    </source>
</evidence>
<dbReference type="Pfam" id="PF00364">
    <property type="entry name" value="Biotin_lipoyl"/>
    <property type="match status" value="1"/>
</dbReference>
<feature type="domain" description="ATP-grasp" evidence="14">
    <location>
        <begin position="117"/>
        <end position="307"/>
    </location>
</feature>
<dbReference type="InterPro" id="IPR001882">
    <property type="entry name" value="Biotin_BS"/>
</dbReference>
<dbReference type="InterPro" id="IPR005481">
    <property type="entry name" value="BC-like_N"/>
</dbReference>
<evidence type="ECO:0000256" key="7">
    <source>
        <dbReference type="ARBA" id="ARBA00022741"/>
    </source>
</evidence>
<dbReference type="FunFam" id="2.40.50.100:FF:000003">
    <property type="entry name" value="Acetyl-CoA carboxylase biotin carboxyl carrier protein"/>
    <property type="match status" value="1"/>
</dbReference>
<keyword evidence="8 12" id="KW-0067">ATP-binding</keyword>
<comment type="subunit">
    <text evidence="4">Acetyl-CoA carboxylase is a heterohexamer of biotin carboxyl carrier protein, biotin carboxylase and the two subunits of carboxyl transferase in a 2:2 complex.</text>
</comment>
<comment type="function">
    <text evidence="2">This protein is a component of the acetyl coenzyme A carboxylase complex; first, biotin carboxylase catalyzes the carboxylation of the carrier protein and then the transcarboxylase transfers the carboxyl group to form malonyl-CoA.</text>
</comment>
<evidence type="ECO:0000256" key="3">
    <source>
        <dbReference type="ARBA" id="ARBA00004956"/>
    </source>
</evidence>
<dbReference type="SUPFAM" id="SSF52440">
    <property type="entry name" value="PreATP-grasp domain"/>
    <property type="match status" value="1"/>
</dbReference>
<feature type="domain" description="Lipoyl-binding" evidence="13">
    <location>
        <begin position="558"/>
        <end position="639"/>
    </location>
</feature>
<evidence type="ECO:0000256" key="2">
    <source>
        <dbReference type="ARBA" id="ARBA00003761"/>
    </source>
</evidence>
<comment type="cofactor">
    <cofactor evidence="1">
        <name>biotin</name>
        <dbReference type="ChEBI" id="CHEBI:57586"/>
    </cofactor>
</comment>
<gene>
    <name evidence="16" type="ORF">NT02SARS_0769</name>
</gene>
<dbReference type="InterPro" id="IPR011053">
    <property type="entry name" value="Single_hybrid_motif"/>
</dbReference>
<sequence>MNYQSLLIANRGEIAVRIMLTAQSMGIKCIAVYVNDDKDSLHVQLADEAVKIEDNGYLDANAIIEAAKKSNAEAIHPGYGFLSENAKFARKVLKEKIIWVGPSPKVISAMGDKLKAKELAEKAGVPTLPMSENVKNITKLGLPLLIKAAAGGGGKGMRIVKDKKMLNEALKGAKREALAGFGDDRVFIERYVEKSRHIEIQILGDSHGNIVHLGERECSIQRRHQKIIEESPSPRISNQIRNAMGNAAVKLAKSIKYESAGTVEFLFDDQTDEFWFLEVNTRLQVEHPVTEEVTGIDLVAEQLKIARGDELEFVQDDIEWHGSAIEARLYAENPENNFLPETGTMFVFEKGLNDYDTRWDSGISSGSKIGTNFDPMLAKVISHANSRVDAVNKLAKSLEDSHIGGVITNKDFLIATLRSKEFLDGNTTTDFIDKVKPETKKQLSEIDIERALAGATLWLQEINRNSSPVLGNISSNWTNGRLPLQYTKLLFRGDEYKVKYSYKNNIFNIFEKKAEIIECDEMGIDFIFNGLRSFSRVSQYKNNLVIHMPFGDISLKILPRFEMTSSIVEKGGMIAPMPGKVVDLKVKKGKKVKAGDILVILEAMKMEHTIRASEDGVIDKVMIAKGDQVENGAVLLILNSNK</sequence>
<dbReference type="PROSITE" id="PS50979">
    <property type="entry name" value="BC"/>
    <property type="match status" value="1"/>
</dbReference>
<organism evidence="16 17">
    <name type="scientific">SAR86 cluster bacterium SAR86B</name>
    <dbReference type="NCBI Taxonomy" id="1123867"/>
    <lineage>
        <taxon>Bacteria</taxon>
        <taxon>Pseudomonadati</taxon>
        <taxon>Pseudomonadota</taxon>
        <taxon>Gammaproteobacteria</taxon>
        <taxon>SAR86 cluster</taxon>
    </lineage>
</organism>
<dbReference type="EMBL" id="JH611185">
    <property type="protein sequence ID" value="EJP72895.1"/>
    <property type="molecule type" value="Genomic_DNA"/>
</dbReference>
<reference evidence="16 17" key="1">
    <citation type="journal article" date="2012" name="ISME J.">
        <title>Genomic insights to SAR86, an abundant and uncultivated marine bacterial lineage.</title>
        <authorList>
            <person name="Dupont C.L."/>
            <person name="Rusch D.B."/>
            <person name="Yooseph S."/>
            <person name="Lombardo M.J."/>
            <person name="Richter R.A."/>
            <person name="Valas R."/>
            <person name="Novotny M."/>
            <person name="Yee-Greenbaum J."/>
            <person name="Selengut J.D."/>
            <person name="Haft D.H."/>
            <person name="Halpern A.L."/>
            <person name="Lasken R.S."/>
            <person name="Nealson K."/>
            <person name="Friedman R."/>
            <person name="Venter J.C."/>
        </authorList>
    </citation>
    <scope>NUCLEOTIDE SEQUENCE [LARGE SCALE GENOMIC DNA]</scope>
</reference>
<dbReference type="PANTHER" id="PTHR18866:SF33">
    <property type="entry name" value="METHYLCROTONOYL-COA CARBOXYLASE SUBUNIT ALPHA, MITOCHONDRIAL-RELATED"/>
    <property type="match status" value="1"/>
</dbReference>
<dbReference type="PROSITE" id="PS50968">
    <property type="entry name" value="BIOTINYL_LIPOYL"/>
    <property type="match status" value="1"/>
</dbReference>
<evidence type="ECO:0000256" key="11">
    <source>
        <dbReference type="ARBA" id="ARBA00048600"/>
    </source>
</evidence>
<dbReference type="GO" id="GO:0005524">
    <property type="term" value="F:ATP binding"/>
    <property type="evidence" value="ECO:0007669"/>
    <property type="project" value="UniProtKB-UniRule"/>
</dbReference>
<dbReference type="GO" id="GO:0046872">
    <property type="term" value="F:metal ion binding"/>
    <property type="evidence" value="ECO:0007669"/>
    <property type="project" value="InterPro"/>
</dbReference>
<dbReference type="GO" id="GO:0004075">
    <property type="term" value="F:biotin carboxylase activity"/>
    <property type="evidence" value="ECO:0007669"/>
    <property type="project" value="UniProtKB-EC"/>
</dbReference>
<dbReference type="InterPro" id="IPR016185">
    <property type="entry name" value="PreATP-grasp_dom_sf"/>
</dbReference>
<dbReference type="SUPFAM" id="SSF56059">
    <property type="entry name" value="Glutathione synthetase ATP-binding domain-like"/>
    <property type="match status" value="1"/>
</dbReference>
<evidence type="ECO:0000313" key="17">
    <source>
        <dbReference type="Proteomes" id="UP000010116"/>
    </source>
</evidence>
<dbReference type="InterPro" id="IPR000089">
    <property type="entry name" value="Biotin_lipoyl"/>
</dbReference>
<dbReference type="PROSITE" id="PS50975">
    <property type="entry name" value="ATP_GRASP"/>
    <property type="match status" value="1"/>
</dbReference>
<dbReference type="InterPro" id="IPR011764">
    <property type="entry name" value="Biotin_carboxylation_dom"/>
</dbReference>
<evidence type="ECO:0000259" key="13">
    <source>
        <dbReference type="PROSITE" id="PS50968"/>
    </source>
</evidence>
<dbReference type="SMART" id="SM00878">
    <property type="entry name" value="Biotin_carb_C"/>
    <property type="match status" value="1"/>
</dbReference>
<dbReference type="HOGENOM" id="CLU_000395_3_3_6"/>
<feature type="domain" description="Biotin carboxylation" evidence="15">
    <location>
        <begin position="2"/>
        <end position="437"/>
    </location>
</feature>
<evidence type="ECO:0000256" key="12">
    <source>
        <dbReference type="PROSITE-ProRule" id="PRU00409"/>
    </source>
</evidence>
<keyword evidence="9" id="KW-0092">Biotin</keyword>
<dbReference type="Pfam" id="PF02786">
    <property type="entry name" value="CPSase_L_D2"/>
    <property type="match status" value="1"/>
</dbReference>
<dbReference type="InterPro" id="IPR050856">
    <property type="entry name" value="Biotin_carboxylase_complex"/>
</dbReference>
<name>J4WYM7_9GAMM</name>
<keyword evidence="7 12" id="KW-0547">Nucleotide-binding</keyword>
<evidence type="ECO:0000256" key="5">
    <source>
        <dbReference type="ARBA" id="ARBA00017242"/>
    </source>
</evidence>
<evidence type="ECO:0000259" key="14">
    <source>
        <dbReference type="PROSITE" id="PS50975"/>
    </source>
</evidence>
<dbReference type="InterPro" id="IPR005482">
    <property type="entry name" value="Biotin_COase_C"/>
</dbReference>
<evidence type="ECO:0000313" key="16">
    <source>
        <dbReference type="EMBL" id="EJP72895.1"/>
    </source>
</evidence>
<dbReference type="Pfam" id="PF02785">
    <property type="entry name" value="Biotin_carb_C"/>
    <property type="match status" value="1"/>
</dbReference>
<dbReference type="PANTHER" id="PTHR18866">
    <property type="entry name" value="CARBOXYLASE:PYRUVATE/ACETYL-COA/PROPIONYL-COA CARBOXYLASE"/>
    <property type="match status" value="1"/>
</dbReference>
<dbReference type="SUPFAM" id="SSF51246">
    <property type="entry name" value="Rudiment single hybrid motif"/>
    <property type="match status" value="1"/>
</dbReference>
<dbReference type="Proteomes" id="UP000010116">
    <property type="component" value="Unassembled WGS sequence"/>
</dbReference>
<dbReference type="FunFam" id="3.40.50.20:FF:000010">
    <property type="entry name" value="Propionyl-CoA carboxylase subunit alpha"/>
    <property type="match status" value="1"/>
</dbReference>
<evidence type="ECO:0000256" key="1">
    <source>
        <dbReference type="ARBA" id="ARBA00001953"/>
    </source>
</evidence>
<dbReference type="SUPFAM" id="SSF51230">
    <property type="entry name" value="Single hybrid motif"/>
    <property type="match status" value="1"/>
</dbReference>
<dbReference type="AlphaFoldDB" id="J4WYM7"/>
<comment type="pathway">
    <text evidence="3">Lipid metabolism; malonyl-CoA biosynthesis; malonyl-CoA from acetyl-CoA: step 1/1.</text>
</comment>
<dbReference type="CDD" id="cd06850">
    <property type="entry name" value="biotinyl_domain"/>
    <property type="match status" value="1"/>
</dbReference>
<evidence type="ECO:0000256" key="6">
    <source>
        <dbReference type="ARBA" id="ARBA00022598"/>
    </source>
</evidence>
<accession>J4WYM7</accession>
<comment type="catalytic activity">
    <reaction evidence="11">
        <text>N(6)-biotinyl-L-lysyl-[protein] + hydrogencarbonate + ATP = N(6)-carboxybiotinyl-L-lysyl-[protein] + ADP + phosphate + H(+)</text>
        <dbReference type="Rhea" id="RHEA:13501"/>
        <dbReference type="Rhea" id="RHEA-COMP:10505"/>
        <dbReference type="Rhea" id="RHEA-COMP:10506"/>
        <dbReference type="ChEBI" id="CHEBI:15378"/>
        <dbReference type="ChEBI" id="CHEBI:17544"/>
        <dbReference type="ChEBI" id="CHEBI:30616"/>
        <dbReference type="ChEBI" id="CHEBI:43474"/>
        <dbReference type="ChEBI" id="CHEBI:83144"/>
        <dbReference type="ChEBI" id="CHEBI:83145"/>
        <dbReference type="ChEBI" id="CHEBI:456216"/>
        <dbReference type="EC" id="6.3.4.14"/>
    </reaction>
</comment>
<dbReference type="Gene3D" id="2.40.50.100">
    <property type="match status" value="1"/>
</dbReference>
<dbReference type="InterPro" id="IPR005479">
    <property type="entry name" value="CPAse_ATP-bd"/>
</dbReference>
<dbReference type="PROSITE" id="PS00867">
    <property type="entry name" value="CPSASE_2"/>
    <property type="match status" value="1"/>
</dbReference>
<dbReference type="PROSITE" id="PS00188">
    <property type="entry name" value="BIOTIN"/>
    <property type="match status" value="1"/>
</dbReference>